<protein>
    <recommendedName>
        <fullName evidence="4">DUF11 domain-containing protein</fullName>
    </recommendedName>
</protein>
<evidence type="ECO:0000313" key="3">
    <source>
        <dbReference type="Proteomes" id="UP001519273"/>
    </source>
</evidence>
<evidence type="ECO:0008006" key="4">
    <source>
        <dbReference type="Google" id="ProtNLM"/>
    </source>
</evidence>
<keyword evidence="1" id="KW-0732">Signal</keyword>
<dbReference type="RefSeq" id="WP_209847685.1">
    <property type="nucleotide sequence ID" value="NZ_CBCRVE010000003.1"/>
</dbReference>
<reference evidence="2 3" key="1">
    <citation type="submission" date="2021-03" db="EMBL/GenBank/DDBJ databases">
        <title>Genomic Encyclopedia of Type Strains, Phase IV (KMG-IV): sequencing the most valuable type-strain genomes for metagenomic binning, comparative biology and taxonomic classification.</title>
        <authorList>
            <person name="Goeker M."/>
        </authorList>
    </citation>
    <scope>NUCLEOTIDE SEQUENCE [LARGE SCALE GENOMIC DNA]</scope>
    <source>
        <strain evidence="2 3">DSM 23491</strain>
    </source>
</reference>
<comment type="caution">
    <text evidence="2">The sequence shown here is derived from an EMBL/GenBank/DDBJ whole genome shotgun (WGS) entry which is preliminary data.</text>
</comment>
<evidence type="ECO:0000313" key="2">
    <source>
        <dbReference type="EMBL" id="MBP1936677.1"/>
    </source>
</evidence>
<gene>
    <name evidence="2" type="ORF">J2Z20_001558</name>
</gene>
<evidence type="ECO:0000256" key="1">
    <source>
        <dbReference type="SAM" id="SignalP"/>
    </source>
</evidence>
<feature type="chain" id="PRO_5045443330" description="DUF11 domain-containing protein" evidence="1">
    <location>
        <begin position="25"/>
        <end position="835"/>
    </location>
</feature>
<sequence>MNKSKLTNALLVTALLVQPTVSAAAPSTAVKTAPKTTAKQTKPTQSVVKTINDLAPIKISSKSTVKLTDVNIFSQDDGNILSFTVTFQNNDNKNILLNDYWTKVKTKTGTFYSVKLISADKDKKTVAPGASTTITYAAKIGKNLKISDIYFQLIRWDFSRPDFEDSIGFFNVPSSYVTSTPVNEVKKIRINNNPVKVKADQFSVYTDGDYNNLSVSLNLQNVGYKQFEDPNLKYVISTASGTNFPLTADTTSKGYNIQAQDNKMINLVARIPKTVSLNNLQLQVIQDDDSLKLSVPVATMQLPKANKQDLVVEAYKDKTINVGSQKIEARIVTAALNQSFDVSDLAIQVMLRNTSSKQVIVPKYNFVIQTESGYSYPIDTKVLDNVTLDPLEEKSIRLTASIPSSLAGGQYKLYMNLPVETEDKNAQFNYSVGIFDVPEPTPMQNALGVENQIQDDNGVYGVTLDSVQRLPWVDGDLVSAKFTIRNKGFKTVQLPELEGVLKVDSAKVSAGTRLVTSQASTLLGPQMETQVYVVTKLPTDLDFSQLQISLNKKVGEESNEWIQLTNLGTLRDLQAVPSGSNYRMNTEGHGADIKERKTWVYEGDTSNIIYTQLEVDNLEDRPVDMSQIVGYFKSSTGQIFKADVNQIDHASSPQGKNIVTLWSKIPKKVSVTDMQLIVGEGITENKLTPIKGTSDGYVNAAAMKLSAAYASSNSLLQNIELFPYTLSIYGLQLSLNDSSTVNVKFNYDLLQNLDYDMGTYEHKLILEIRDSSGEKFEKELVISSDLKVALSQSYSFSMNGSDLDKSGVVQLTLYDEFEGNRIRLGDQVAYYTNSK</sequence>
<feature type="signal peptide" evidence="1">
    <location>
        <begin position="1"/>
        <end position="24"/>
    </location>
</feature>
<proteinExistence type="predicted"/>
<dbReference type="Proteomes" id="UP001519273">
    <property type="component" value="Unassembled WGS sequence"/>
</dbReference>
<organism evidence="2 3">
    <name type="scientific">Paenibacillus sediminis</name>
    <dbReference type="NCBI Taxonomy" id="664909"/>
    <lineage>
        <taxon>Bacteria</taxon>
        <taxon>Bacillati</taxon>
        <taxon>Bacillota</taxon>
        <taxon>Bacilli</taxon>
        <taxon>Bacillales</taxon>
        <taxon>Paenibacillaceae</taxon>
        <taxon>Paenibacillus</taxon>
    </lineage>
</organism>
<dbReference type="EMBL" id="JAGGKP010000002">
    <property type="protein sequence ID" value="MBP1936677.1"/>
    <property type="molecule type" value="Genomic_DNA"/>
</dbReference>
<keyword evidence="3" id="KW-1185">Reference proteome</keyword>
<accession>A0ABS4H2B8</accession>
<name>A0ABS4H2B8_9BACL</name>